<dbReference type="Proteomes" id="UP000654670">
    <property type="component" value="Unassembled WGS sequence"/>
</dbReference>
<comment type="caution">
    <text evidence="1">The sequence shown here is derived from an EMBL/GenBank/DDBJ whole genome shotgun (WGS) entry which is preliminary data.</text>
</comment>
<organism evidence="1 2">
    <name type="scientific">Sporolactobacillus putidus</name>
    <dbReference type="NCBI Taxonomy" id="492735"/>
    <lineage>
        <taxon>Bacteria</taxon>
        <taxon>Bacillati</taxon>
        <taxon>Bacillota</taxon>
        <taxon>Bacilli</taxon>
        <taxon>Bacillales</taxon>
        <taxon>Sporolactobacillaceae</taxon>
        <taxon>Sporolactobacillus</taxon>
    </lineage>
</organism>
<name>A0A917S0R2_9BACL</name>
<proteinExistence type="predicted"/>
<dbReference type="EMBL" id="BMOK01000004">
    <property type="protein sequence ID" value="GGL48962.1"/>
    <property type="molecule type" value="Genomic_DNA"/>
</dbReference>
<gene>
    <name evidence="1" type="ORF">GCM10007968_11370</name>
</gene>
<protein>
    <submittedName>
        <fullName evidence="1">Uncharacterized protein</fullName>
    </submittedName>
</protein>
<evidence type="ECO:0000313" key="1">
    <source>
        <dbReference type="EMBL" id="GGL48962.1"/>
    </source>
</evidence>
<dbReference type="RefSeq" id="WP_188802127.1">
    <property type="nucleotide sequence ID" value="NZ_BMOK01000004.1"/>
</dbReference>
<reference evidence="1" key="1">
    <citation type="journal article" date="2014" name="Int. J. Syst. Evol. Microbiol.">
        <title>Complete genome sequence of Corynebacterium casei LMG S-19264T (=DSM 44701T), isolated from a smear-ripened cheese.</title>
        <authorList>
            <consortium name="US DOE Joint Genome Institute (JGI-PGF)"/>
            <person name="Walter F."/>
            <person name="Albersmeier A."/>
            <person name="Kalinowski J."/>
            <person name="Ruckert C."/>
        </authorList>
    </citation>
    <scope>NUCLEOTIDE SEQUENCE</scope>
    <source>
        <strain evidence="1">JCM 15325</strain>
    </source>
</reference>
<accession>A0A917S0R2</accession>
<sequence>MGFQVLKYGYRYTNKILKAGVTGGRQIGIHKKIIFWVLRSIVVHLKRWYNLNVKKDFMIFFSGKGKLGMVEGESVARH</sequence>
<dbReference type="AlphaFoldDB" id="A0A917S0R2"/>
<reference evidence="1" key="2">
    <citation type="submission" date="2020-09" db="EMBL/GenBank/DDBJ databases">
        <authorList>
            <person name="Sun Q."/>
            <person name="Ohkuma M."/>
        </authorList>
    </citation>
    <scope>NUCLEOTIDE SEQUENCE</scope>
    <source>
        <strain evidence="1">JCM 15325</strain>
    </source>
</reference>
<evidence type="ECO:0000313" key="2">
    <source>
        <dbReference type="Proteomes" id="UP000654670"/>
    </source>
</evidence>
<keyword evidence="2" id="KW-1185">Reference proteome</keyword>